<organism evidence="2 3">
    <name type="scientific">Paenibacillus polymyxa (strain SC2)</name>
    <name type="common">Bacillus polymyxa</name>
    <dbReference type="NCBI Taxonomy" id="886882"/>
    <lineage>
        <taxon>Bacteria</taxon>
        <taxon>Bacillati</taxon>
        <taxon>Bacillota</taxon>
        <taxon>Bacilli</taxon>
        <taxon>Bacillales</taxon>
        <taxon>Paenibacillaceae</taxon>
        <taxon>Paenibacillus</taxon>
    </lineage>
</organism>
<dbReference type="SUPFAM" id="SSF56349">
    <property type="entry name" value="DNA breaking-rejoining enzymes"/>
    <property type="match status" value="1"/>
</dbReference>
<dbReference type="InterPro" id="IPR010998">
    <property type="entry name" value="Integrase_recombinase_N"/>
</dbReference>
<dbReference type="PATRIC" id="fig|886882.15.peg.3407"/>
<dbReference type="Gene3D" id="1.10.150.130">
    <property type="match status" value="1"/>
</dbReference>
<dbReference type="GO" id="GO:0003677">
    <property type="term" value="F:DNA binding"/>
    <property type="evidence" value="ECO:0007669"/>
    <property type="project" value="UniProtKB-KW"/>
</dbReference>
<accession>A0A0D5ZBX0</accession>
<dbReference type="EMBL" id="CP002213">
    <property type="protein sequence ID" value="AKA44275.1"/>
    <property type="molecule type" value="Genomic_DNA"/>
</dbReference>
<dbReference type="InterPro" id="IPR011010">
    <property type="entry name" value="DNA_brk_join_enz"/>
</dbReference>
<reference evidence="2 3" key="1">
    <citation type="journal article" date="2011" name="J. Bacteriol.">
        <title>Complete genome sequence of Paenibacillus polymyxa SC2, a strain of plant growth-promoting Rhizobacterium with broad-spectrum antimicrobial activity.</title>
        <authorList>
            <person name="Ma M."/>
            <person name="Wang C."/>
            <person name="Ding Y."/>
            <person name="Li L."/>
            <person name="Shen D."/>
            <person name="Jiang X."/>
            <person name="Guan D."/>
            <person name="Cao F."/>
            <person name="Chen H."/>
            <person name="Feng R."/>
            <person name="Wang X."/>
            <person name="Ge Y."/>
            <person name="Yao L."/>
            <person name="Bing X."/>
            <person name="Yang X."/>
            <person name="Li J."/>
            <person name="Du B."/>
        </authorList>
    </citation>
    <scope>NUCLEOTIDE SEQUENCE [LARGE SCALE GENOMIC DNA]</scope>
    <source>
        <strain evidence="2 3">SC2</strain>
    </source>
</reference>
<dbReference type="Proteomes" id="UP000006868">
    <property type="component" value="Chromosome"/>
</dbReference>
<evidence type="ECO:0000313" key="3">
    <source>
        <dbReference type="Proteomes" id="UP000006868"/>
    </source>
</evidence>
<gene>
    <name evidence="2" type="ORF">PPSC2_15950</name>
</gene>
<dbReference type="HOGENOM" id="CLU_1804319_0_0_9"/>
<keyword evidence="1" id="KW-0238">DNA-binding</keyword>
<dbReference type="AlphaFoldDB" id="A0A0D5ZBX0"/>
<protein>
    <submittedName>
        <fullName evidence="2">Uncharacterized protein</fullName>
    </submittedName>
</protein>
<proteinExistence type="predicted"/>
<dbReference type="OrthoDB" id="9803188at2"/>
<name>A0A0D5ZBX0_PAEPS</name>
<sequence length="143" mass="16358">MLSAFMLIPCCMIENEWVPKHAVIELKNGTTLESHCSKINNHVLPKIGHMPIDEITIMILVKLFADMRKPGVRVDKKDKKSPLASRTIQYAYDVTNSIFQRATEWRVLIKNPLGGVNVHKLAKRIKRPGKTAKITLKKMRQSR</sequence>
<evidence type="ECO:0000256" key="1">
    <source>
        <dbReference type="ARBA" id="ARBA00023125"/>
    </source>
</evidence>
<evidence type="ECO:0000313" key="2">
    <source>
        <dbReference type="EMBL" id="AKA44275.1"/>
    </source>
</evidence>
<dbReference type="KEGG" id="ppm:PPSC2_15950"/>